<keyword evidence="5 6" id="KW-0539">Nucleus</keyword>
<feature type="region of interest" description="Disordered" evidence="7">
    <location>
        <begin position="400"/>
        <end position="466"/>
    </location>
</feature>
<dbReference type="EMBL" id="JAAIUW010000006">
    <property type="protein sequence ID" value="KAF7828561.1"/>
    <property type="molecule type" value="Genomic_DNA"/>
</dbReference>
<name>A0A834WR10_9FABA</name>
<keyword evidence="10" id="KW-1185">Reference proteome</keyword>
<feature type="region of interest" description="Disordered" evidence="7">
    <location>
        <begin position="88"/>
        <end position="122"/>
    </location>
</feature>
<keyword evidence="4 6" id="KW-0804">Transcription</keyword>
<dbReference type="PANTHER" id="PTHR31500">
    <property type="entry name" value="AT-HOOK MOTIF NUCLEAR-LOCALIZED PROTEIN 9"/>
    <property type="match status" value="1"/>
</dbReference>
<dbReference type="Proteomes" id="UP000634136">
    <property type="component" value="Unassembled WGS sequence"/>
</dbReference>
<feature type="compositionally biased region" description="Polar residues" evidence="7">
    <location>
        <begin position="400"/>
        <end position="414"/>
    </location>
</feature>
<feature type="compositionally biased region" description="Polar residues" evidence="7">
    <location>
        <begin position="443"/>
        <end position="454"/>
    </location>
</feature>
<organism evidence="9 10">
    <name type="scientific">Senna tora</name>
    <dbReference type="NCBI Taxonomy" id="362788"/>
    <lineage>
        <taxon>Eukaryota</taxon>
        <taxon>Viridiplantae</taxon>
        <taxon>Streptophyta</taxon>
        <taxon>Embryophyta</taxon>
        <taxon>Tracheophyta</taxon>
        <taxon>Spermatophyta</taxon>
        <taxon>Magnoliopsida</taxon>
        <taxon>eudicotyledons</taxon>
        <taxon>Gunneridae</taxon>
        <taxon>Pentapetalae</taxon>
        <taxon>rosids</taxon>
        <taxon>fabids</taxon>
        <taxon>Fabales</taxon>
        <taxon>Fabaceae</taxon>
        <taxon>Caesalpinioideae</taxon>
        <taxon>Cassia clade</taxon>
        <taxon>Senna</taxon>
    </lineage>
</organism>
<evidence type="ECO:0000313" key="10">
    <source>
        <dbReference type="Proteomes" id="UP000634136"/>
    </source>
</evidence>
<comment type="subcellular location">
    <subcellularLocation>
        <location evidence="6">Nucleus</location>
    </subcellularLocation>
</comment>
<evidence type="ECO:0000256" key="7">
    <source>
        <dbReference type="SAM" id="MobiDB-lite"/>
    </source>
</evidence>
<dbReference type="Gene3D" id="3.30.1330.80">
    <property type="entry name" value="Hypothetical protein, similar to alpha- acetolactate decarboxylase, domain 2"/>
    <property type="match status" value="1"/>
</dbReference>
<comment type="domain">
    <text evidence="6">The PPC domain mediates interactions between AHL proteins.</text>
</comment>
<dbReference type="CDD" id="cd11378">
    <property type="entry name" value="DUF296"/>
    <property type="match status" value="1"/>
</dbReference>
<evidence type="ECO:0000313" key="9">
    <source>
        <dbReference type="EMBL" id="KAF7828561.1"/>
    </source>
</evidence>
<dbReference type="PANTHER" id="PTHR31500:SF51">
    <property type="entry name" value="AT-HOOK MOTIF NUCLEAR-LOCALIZED PROTEIN 8"/>
    <property type="match status" value="1"/>
</dbReference>
<keyword evidence="2 6" id="KW-0805">Transcription regulation</keyword>
<dbReference type="PROSITE" id="PS51742">
    <property type="entry name" value="PPC"/>
    <property type="match status" value="1"/>
</dbReference>
<dbReference type="GO" id="GO:0003680">
    <property type="term" value="F:minor groove of adenine-thymine-rich DNA binding"/>
    <property type="evidence" value="ECO:0007669"/>
    <property type="project" value="UniProtKB-UniRule"/>
</dbReference>
<dbReference type="SUPFAM" id="SSF117856">
    <property type="entry name" value="AF0104/ALDC/Ptd012-like"/>
    <property type="match status" value="1"/>
</dbReference>
<dbReference type="GO" id="GO:0005634">
    <property type="term" value="C:nucleus"/>
    <property type="evidence" value="ECO:0007669"/>
    <property type="project" value="UniProtKB-SubCell"/>
</dbReference>
<evidence type="ECO:0000256" key="4">
    <source>
        <dbReference type="ARBA" id="ARBA00023163"/>
    </source>
</evidence>
<comment type="function">
    <text evidence="1 6">Transcription factor that specifically binds AT-rich DNA sequences related to the nuclear matrix attachment regions (MARs).</text>
</comment>
<evidence type="ECO:0000256" key="3">
    <source>
        <dbReference type="ARBA" id="ARBA00023125"/>
    </source>
</evidence>
<evidence type="ECO:0000256" key="5">
    <source>
        <dbReference type="ARBA" id="ARBA00023242"/>
    </source>
</evidence>
<feature type="compositionally biased region" description="Low complexity" evidence="7">
    <location>
        <begin position="211"/>
        <end position="222"/>
    </location>
</feature>
<feature type="domain" description="PPC" evidence="8">
    <location>
        <begin position="255"/>
        <end position="394"/>
    </location>
</feature>
<dbReference type="InterPro" id="IPR017956">
    <property type="entry name" value="AT_hook_DNA-bd_motif"/>
</dbReference>
<evidence type="ECO:0000256" key="2">
    <source>
        <dbReference type="ARBA" id="ARBA00023015"/>
    </source>
</evidence>
<dbReference type="SMART" id="SM00384">
    <property type="entry name" value="AT_hook"/>
    <property type="match status" value="2"/>
</dbReference>
<evidence type="ECO:0000259" key="8">
    <source>
        <dbReference type="PROSITE" id="PS51742"/>
    </source>
</evidence>
<gene>
    <name evidence="9" type="ORF">G2W53_019725</name>
</gene>
<keyword evidence="3 6" id="KW-0238">DNA-binding</keyword>
<evidence type="ECO:0000256" key="1">
    <source>
        <dbReference type="ARBA" id="ARBA00003687"/>
    </source>
</evidence>
<dbReference type="AlphaFoldDB" id="A0A834WR10"/>
<reference evidence="9" key="1">
    <citation type="submission" date="2020-09" db="EMBL/GenBank/DDBJ databases">
        <title>Genome-Enabled Discovery of Anthraquinone Biosynthesis in Senna tora.</title>
        <authorList>
            <person name="Kang S.-H."/>
            <person name="Pandey R.P."/>
            <person name="Lee C.-M."/>
            <person name="Sim J.-S."/>
            <person name="Jeong J.-T."/>
            <person name="Choi B.-S."/>
            <person name="Jung M."/>
            <person name="Ginzburg D."/>
            <person name="Zhao K."/>
            <person name="Won S.Y."/>
            <person name="Oh T.-J."/>
            <person name="Yu Y."/>
            <person name="Kim N.-H."/>
            <person name="Lee O.R."/>
            <person name="Lee T.-H."/>
            <person name="Bashyal P."/>
            <person name="Kim T.-S."/>
            <person name="Lee W.-H."/>
            <person name="Kawkins C."/>
            <person name="Kim C.-K."/>
            <person name="Kim J.S."/>
            <person name="Ahn B.O."/>
            <person name="Rhee S.Y."/>
            <person name="Sohng J.K."/>
        </authorList>
    </citation>
    <scope>NUCLEOTIDE SEQUENCE</scope>
    <source>
        <tissue evidence="9">Leaf</tissue>
    </source>
</reference>
<protein>
    <recommendedName>
        <fullName evidence="6">AT-hook motif nuclear-localized protein</fullName>
    </recommendedName>
</protein>
<proteinExistence type="predicted"/>
<sequence length="466" mass="48983">MVRRCNEFRLRISFSVILIPVPTHCLSLKQSHSLLSLFLWESRFEEDNSSESQEAAFAAISRNSSTSFRKPPNSLISYYPISLDLLQMDSREPPQPPPPPHLQSQPPSAPPNMMMGPVSYSSTMHNPNTCSMIGHNSTPMMMGPATARFPFIQQPPPPQSKPSELLSNTSPFDGSSSSALRPCGFNMDSTKKKRGRPRKYSPDGNIALGLAPTPMSSSSAPADLSGTTSGEPSAKKNRGRPPGSGKKQLDALGAGGLGFTPHVIMVKTGEDIASKIMAFSEQGPRAICILSANGAICNATLRQPAMSGGTMHYEGRYEIISLSGSFLVSDTGGCNLMGGLSTSLAAADGKVVGGGVAGTLIAASPVQVIVGSFITEGKKSSSDMLKSGPSSVPASQMLNFGASVTPTSPTSQGASSDSSDDNDDSPFHRGPGPGSGPGPGVYNNVSQPIHNMQWNHHPLWTGQAQQ</sequence>
<dbReference type="InterPro" id="IPR039605">
    <property type="entry name" value="AHL"/>
</dbReference>
<evidence type="ECO:0000256" key="6">
    <source>
        <dbReference type="RuleBase" id="RU367031"/>
    </source>
</evidence>
<feature type="compositionally biased region" description="Polar residues" evidence="7">
    <location>
        <begin position="161"/>
        <end position="179"/>
    </location>
</feature>
<dbReference type="InterPro" id="IPR005175">
    <property type="entry name" value="PPC_dom"/>
</dbReference>
<accession>A0A834WR10</accession>
<dbReference type="OrthoDB" id="1742671at2759"/>
<comment type="caution">
    <text evidence="9">The sequence shown here is derived from an EMBL/GenBank/DDBJ whole genome shotgun (WGS) entry which is preliminary data.</text>
</comment>
<feature type="region of interest" description="Disordered" evidence="7">
    <location>
        <begin position="147"/>
        <end position="252"/>
    </location>
</feature>
<dbReference type="Pfam" id="PF03479">
    <property type="entry name" value="PCC"/>
    <property type="match status" value="1"/>
</dbReference>